<reference evidence="2 3" key="1">
    <citation type="journal article" date="2019" name="Commun. Biol.">
        <title>The bagworm genome reveals a unique fibroin gene that provides high tensile strength.</title>
        <authorList>
            <person name="Kono N."/>
            <person name="Nakamura H."/>
            <person name="Ohtoshi R."/>
            <person name="Tomita M."/>
            <person name="Numata K."/>
            <person name="Arakawa K."/>
        </authorList>
    </citation>
    <scope>NUCLEOTIDE SEQUENCE [LARGE SCALE GENOMIC DNA]</scope>
</reference>
<evidence type="ECO:0000313" key="2">
    <source>
        <dbReference type="EMBL" id="GBP07062.1"/>
    </source>
</evidence>
<evidence type="ECO:0000256" key="1">
    <source>
        <dbReference type="SAM" id="MobiDB-lite"/>
    </source>
</evidence>
<evidence type="ECO:0000313" key="3">
    <source>
        <dbReference type="Proteomes" id="UP000299102"/>
    </source>
</evidence>
<evidence type="ECO:0008006" key="4">
    <source>
        <dbReference type="Google" id="ProtNLM"/>
    </source>
</evidence>
<feature type="region of interest" description="Disordered" evidence="1">
    <location>
        <begin position="74"/>
        <end position="96"/>
    </location>
</feature>
<gene>
    <name evidence="2" type="ORF">EVAR_69481_1</name>
</gene>
<organism evidence="2 3">
    <name type="scientific">Eumeta variegata</name>
    <name type="common">Bagworm moth</name>
    <name type="synonym">Eumeta japonica</name>
    <dbReference type="NCBI Taxonomy" id="151549"/>
    <lineage>
        <taxon>Eukaryota</taxon>
        <taxon>Metazoa</taxon>
        <taxon>Ecdysozoa</taxon>
        <taxon>Arthropoda</taxon>
        <taxon>Hexapoda</taxon>
        <taxon>Insecta</taxon>
        <taxon>Pterygota</taxon>
        <taxon>Neoptera</taxon>
        <taxon>Endopterygota</taxon>
        <taxon>Lepidoptera</taxon>
        <taxon>Glossata</taxon>
        <taxon>Ditrysia</taxon>
        <taxon>Tineoidea</taxon>
        <taxon>Psychidae</taxon>
        <taxon>Oiketicinae</taxon>
        <taxon>Eumeta</taxon>
    </lineage>
</organism>
<dbReference type="EMBL" id="BGZK01004129">
    <property type="protein sequence ID" value="GBP07062.1"/>
    <property type="molecule type" value="Genomic_DNA"/>
</dbReference>
<proteinExistence type="predicted"/>
<dbReference type="OrthoDB" id="1728974at2759"/>
<dbReference type="STRING" id="151549.A0A4C1SXX9"/>
<sequence length="96" mass="11075">MYTIEWQKRGLPHVHLLVWLVNKIRPNQIDSVISAELPVKEEDPVLFEIVKKHMVHGPCGTLNRNSPCMRDSKCSKKIPKPFQTQTSTSDDGYPKY</sequence>
<keyword evidence="3" id="KW-1185">Reference proteome</keyword>
<dbReference type="PANTHER" id="PTHR10492:SF57">
    <property type="entry name" value="ATP-DEPENDENT DNA HELICASE"/>
    <property type="match status" value="1"/>
</dbReference>
<accession>A0A4C1SXX9</accession>
<dbReference type="PANTHER" id="PTHR10492">
    <property type="match status" value="1"/>
</dbReference>
<name>A0A4C1SXX9_EUMVA</name>
<comment type="caution">
    <text evidence="2">The sequence shown here is derived from an EMBL/GenBank/DDBJ whole genome shotgun (WGS) entry which is preliminary data.</text>
</comment>
<protein>
    <recommendedName>
        <fullName evidence="4">Helitron helicase-like domain-containing protein</fullName>
    </recommendedName>
</protein>
<dbReference type="Proteomes" id="UP000299102">
    <property type="component" value="Unassembled WGS sequence"/>
</dbReference>
<dbReference type="AlphaFoldDB" id="A0A4C1SXX9"/>